<dbReference type="Pfam" id="PF05721">
    <property type="entry name" value="PhyH"/>
    <property type="match status" value="1"/>
</dbReference>
<dbReference type="Proteomes" id="UP000214600">
    <property type="component" value="Unassembled WGS sequence"/>
</dbReference>
<dbReference type="InterPro" id="IPR008775">
    <property type="entry name" value="Phytyl_CoA_dOase-like"/>
</dbReference>
<comment type="cofactor">
    <cofactor evidence="1">
        <name>Fe(2+)</name>
        <dbReference type="ChEBI" id="CHEBI:29033"/>
    </cofactor>
</comment>
<organism evidence="2 3">
    <name type="scientific">Burkholderia aenigmatica</name>
    <dbReference type="NCBI Taxonomy" id="2015348"/>
    <lineage>
        <taxon>Bacteria</taxon>
        <taxon>Pseudomonadati</taxon>
        <taxon>Pseudomonadota</taxon>
        <taxon>Betaproteobacteria</taxon>
        <taxon>Burkholderiales</taxon>
        <taxon>Burkholderiaceae</taxon>
        <taxon>Burkholderia</taxon>
        <taxon>Burkholderia cepacia complex</taxon>
    </lineage>
</organism>
<reference evidence="2 3" key="2">
    <citation type="submission" date="2017-08" db="EMBL/GenBank/DDBJ databases">
        <title>WGS of novel Burkholderia cepaca complex species.</title>
        <authorList>
            <person name="Lipuma J."/>
            <person name="Spilker T."/>
        </authorList>
    </citation>
    <scope>NUCLEOTIDE SEQUENCE [LARGE SCALE GENOMIC DNA]</scope>
    <source>
        <strain evidence="2 3">AU17325</strain>
    </source>
</reference>
<dbReference type="EMBL" id="NKFA01000002">
    <property type="protein sequence ID" value="OXI49408.1"/>
    <property type="molecule type" value="Genomic_DNA"/>
</dbReference>
<dbReference type="RefSeq" id="WP_089449750.1">
    <property type="nucleotide sequence ID" value="NZ_CP184468.1"/>
</dbReference>
<evidence type="ECO:0000256" key="1">
    <source>
        <dbReference type="ARBA" id="ARBA00001954"/>
    </source>
</evidence>
<protein>
    <recommendedName>
        <fullName evidence="4">Phytanoyl-CoA dioxygenase</fullName>
    </recommendedName>
</protein>
<evidence type="ECO:0000313" key="2">
    <source>
        <dbReference type="EMBL" id="OXI49408.1"/>
    </source>
</evidence>
<dbReference type="SUPFAM" id="SSF51197">
    <property type="entry name" value="Clavaminate synthase-like"/>
    <property type="match status" value="1"/>
</dbReference>
<sequence>MNSIISKVKRAFERRAATRSGIIDWKNERTYKLWFEEPDALARVPEIADRWGLSSDERDLLSKWVTDGYFTMPDVFGLADLEAYASEVDSAWFADKAIDGLTISDVIVDGVKTTHMPHSDLLALPRETRSQAREESNWRIGEFHLYNQAAAKIFRNKQAIRICSALLDRAAVPHFSLTFSKGSMQLLHQDTCVFHTWPMNALIGVWVALEDIKPGSGPLVYFPKSHREPLFSEFDNYPQTQRRTSPPEQSDRYQEYIEQVASKYERNEFLAKKGEVLFWHGMLVHGGADYVAPGSTRKSFVIHYMPEGGNVAHRVQGPFNW</sequence>
<dbReference type="PANTHER" id="PTHR20883">
    <property type="entry name" value="PHYTANOYL-COA DIOXYGENASE DOMAIN CONTAINING 1"/>
    <property type="match status" value="1"/>
</dbReference>
<dbReference type="PANTHER" id="PTHR20883:SF48">
    <property type="entry name" value="ECTOINE DIOXYGENASE"/>
    <property type="match status" value="1"/>
</dbReference>
<gene>
    <name evidence="2" type="ORF">CFB84_01295</name>
</gene>
<dbReference type="Gene3D" id="2.60.120.620">
    <property type="entry name" value="q2cbj1_9rhob like domain"/>
    <property type="match status" value="1"/>
</dbReference>
<accession>A0A228J4C2</accession>
<dbReference type="GO" id="GO:0016706">
    <property type="term" value="F:2-oxoglutarate-dependent dioxygenase activity"/>
    <property type="evidence" value="ECO:0007669"/>
    <property type="project" value="UniProtKB-ARBA"/>
</dbReference>
<evidence type="ECO:0008006" key="4">
    <source>
        <dbReference type="Google" id="ProtNLM"/>
    </source>
</evidence>
<dbReference type="GeneID" id="99657450"/>
<comment type="caution">
    <text evidence="2">The sequence shown here is derived from an EMBL/GenBank/DDBJ whole genome shotgun (WGS) entry which is preliminary data.</text>
</comment>
<dbReference type="OrthoDB" id="9075305at2"/>
<dbReference type="AlphaFoldDB" id="A0A228J4C2"/>
<name>A0A228J4C2_9BURK</name>
<evidence type="ECO:0000313" key="3">
    <source>
        <dbReference type="Proteomes" id="UP000214600"/>
    </source>
</evidence>
<reference evidence="3" key="1">
    <citation type="submission" date="2017-06" db="EMBL/GenBank/DDBJ databases">
        <authorList>
            <person name="LiPuma J."/>
            <person name="Spilker T."/>
        </authorList>
    </citation>
    <scope>NUCLEOTIDE SEQUENCE [LARGE SCALE GENOMIC DNA]</scope>
    <source>
        <strain evidence="3">AU17325</strain>
    </source>
</reference>
<dbReference type="GO" id="GO:0005506">
    <property type="term" value="F:iron ion binding"/>
    <property type="evidence" value="ECO:0007669"/>
    <property type="project" value="UniProtKB-ARBA"/>
</dbReference>
<proteinExistence type="predicted"/>